<gene>
    <name evidence="9" type="ORF">AFUS01_LOCUS1464</name>
</gene>
<dbReference type="InterPro" id="IPR031176">
    <property type="entry name" value="ELL/occludin"/>
</dbReference>
<feature type="compositionally biased region" description="Polar residues" evidence="7">
    <location>
        <begin position="337"/>
        <end position="348"/>
    </location>
</feature>
<evidence type="ECO:0000256" key="4">
    <source>
        <dbReference type="ARBA" id="ARBA00023163"/>
    </source>
</evidence>
<dbReference type="AlphaFoldDB" id="A0A8J2NRB5"/>
<organism evidence="9 10">
    <name type="scientific">Allacma fusca</name>
    <dbReference type="NCBI Taxonomy" id="39272"/>
    <lineage>
        <taxon>Eukaryota</taxon>
        <taxon>Metazoa</taxon>
        <taxon>Ecdysozoa</taxon>
        <taxon>Arthropoda</taxon>
        <taxon>Hexapoda</taxon>
        <taxon>Collembola</taxon>
        <taxon>Symphypleona</taxon>
        <taxon>Sminthuridae</taxon>
        <taxon>Allacma</taxon>
    </lineage>
</organism>
<dbReference type="GO" id="GO:0000987">
    <property type="term" value="F:cis-regulatory region sequence-specific DNA binding"/>
    <property type="evidence" value="ECO:0007669"/>
    <property type="project" value="TreeGrafter"/>
</dbReference>
<feature type="compositionally biased region" description="Low complexity" evidence="7">
    <location>
        <begin position="585"/>
        <end position="608"/>
    </location>
</feature>
<name>A0A8J2NRB5_9HEXA</name>
<dbReference type="PANTHER" id="PTHR23288:SF17">
    <property type="entry name" value="RNA POLYMERASE II ELONGATION FACTOR ELL"/>
    <property type="match status" value="1"/>
</dbReference>
<feature type="compositionally biased region" description="Gly residues" evidence="7">
    <location>
        <begin position="377"/>
        <end position="388"/>
    </location>
</feature>
<dbReference type="InterPro" id="IPR010844">
    <property type="entry name" value="Occludin_ELL"/>
</dbReference>
<feature type="region of interest" description="Disordered" evidence="7">
    <location>
        <begin position="275"/>
        <end position="799"/>
    </location>
</feature>
<dbReference type="GO" id="GO:0008023">
    <property type="term" value="C:transcription elongation factor complex"/>
    <property type="evidence" value="ECO:0007669"/>
    <property type="project" value="InterPro"/>
</dbReference>
<dbReference type="GO" id="GO:0032968">
    <property type="term" value="P:positive regulation of transcription elongation by RNA polymerase II"/>
    <property type="evidence" value="ECO:0007669"/>
    <property type="project" value="TreeGrafter"/>
</dbReference>
<evidence type="ECO:0000313" key="10">
    <source>
        <dbReference type="Proteomes" id="UP000708208"/>
    </source>
</evidence>
<keyword evidence="5" id="KW-0539">Nucleus</keyword>
<evidence type="ECO:0000259" key="8">
    <source>
        <dbReference type="PROSITE" id="PS51980"/>
    </source>
</evidence>
<keyword evidence="3" id="KW-0805">Transcription regulation</keyword>
<feature type="compositionally biased region" description="Basic residues" evidence="7">
    <location>
        <begin position="400"/>
        <end position="409"/>
    </location>
</feature>
<dbReference type="EMBL" id="CAJVCH010008190">
    <property type="protein sequence ID" value="CAG7662767.1"/>
    <property type="molecule type" value="Genomic_DNA"/>
</dbReference>
<feature type="compositionally biased region" description="Polar residues" evidence="7">
    <location>
        <begin position="532"/>
        <end position="567"/>
    </location>
</feature>
<comment type="subcellular location">
    <subcellularLocation>
        <location evidence="1">Nucleus</location>
    </subcellularLocation>
</comment>
<feature type="compositionally biased region" description="Polar residues" evidence="7">
    <location>
        <begin position="609"/>
        <end position="619"/>
    </location>
</feature>
<reference evidence="9" key="1">
    <citation type="submission" date="2021-06" db="EMBL/GenBank/DDBJ databases">
        <authorList>
            <person name="Hodson N. C."/>
            <person name="Mongue J. A."/>
            <person name="Jaron S. K."/>
        </authorList>
    </citation>
    <scope>NUCLEOTIDE SEQUENCE</scope>
</reference>
<comment type="similarity">
    <text evidence="2 6">Belongs to the ELL/occludin family.</text>
</comment>
<feature type="compositionally biased region" description="Basic and acidic residues" evidence="7">
    <location>
        <begin position="662"/>
        <end position="671"/>
    </location>
</feature>
<feature type="compositionally biased region" description="Polar residues" evidence="7">
    <location>
        <begin position="674"/>
        <end position="708"/>
    </location>
</feature>
<dbReference type="GO" id="GO:0006368">
    <property type="term" value="P:transcription elongation by RNA polymerase II"/>
    <property type="evidence" value="ECO:0007669"/>
    <property type="project" value="InterPro"/>
</dbReference>
<keyword evidence="4" id="KW-0804">Transcription</keyword>
<dbReference type="PANTHER" id="PTHR23288">
    <property type="entry name" value="OCCLUDIN AND RNA POLYMERASE II ELONGATION FACTOR ELL"/>
    <property type="match status" value="1"/>
</dbReference>
<feature type="compositionally biased region" description="Basic and acidic residues" evidence="7">
    <location>
        <begin position="771"/>
        <end position="799"/>
    </location>
</feature>
<keyword evidence="10" id="KW-1185">Reference proteome</keyword>
<feature type="compositionally biased region" description="Polar residues" evidence="7">
    <location>
        <begin position="356"/>
        <end position="365"/>
    </location>
</feature>
<feature type="region of interest" description="Disordered" evidence="7">
    <location>
        <begin position="84"/>
        <end position="188"/>
    </location>
</feature>
<dbReference type="Proteomes" id="UP000708208">
    <property type="component" value="Unassembled WGS sequence"/>
</dbReference>
<evidence type="ECO:0000256" key="6">
    <source>
        <dbReference type="PROSITE-ProRule" id="PRU01324"/>
    </source>
</evidence>
<dbReference type="Pfam" id="PF10390">
    <property type="entry name" value="ELL"/>
    <property type="match status" value="1"/>
</dbReference>
<dbReference type="Pfam" id="PF07303">
    <property type="entry name" value="Occludin_ELL"/>
    <property type="match status" value="1"/>
</dbReference>
<feature type="domain" description="OCEL" evidence="8">
    <location>
        <begin position="805"/>
        <end position="914"/>
    </location>
</feature>
<feature type="compositionally biased region" description="Low complexity" evidence="7">
    <location>
        <begin position="620"/>
        <end position="659"/>
    </location>
</feature>
<proteinExistence type="inferred from homology"/>
<evidence type="ECO:0000256" key="7">
    <source>
        <dbReference type="SAM" id="MobiDB-lite"/>
    </source>
</evidence>
<feature type="compositionally biased region" description="Low complexity" evidence="7">
    <location>
        <begin position="441"/>
        <end position="454"/>
    </location>
</feature>
<feature type="compositionally biased region" description="Low complexity" evidence="7">
    <location>
        <begin position="411"/>
        <end position="423"/>
    </location>
</feature>
<feature type="compositionally biased region" description="Low complexity" evidence="7">
    <location>
        <begin position="498"/>
        <end position="516"/>
    </location>
</feature>
<feature type="compositionally biased region" description="Low complexity" evidence="7">
    <location>
        <begin position="131"/>
        <end position="156"/>
    </location>
</feature>
<evidence type="ECO:0000256" key="3">
    <source>
        <dbReference type="ARBA" id="ARBA00023015"/>
    </source>
</evidence>
<evidence type="ECO:0000256" key="5">
    <source>
        <dbReference type="ARBA" id="ARBA00023242"/>
    </source>
</evidence>
<comment type="caution">
    <text evidence="9">The sequence shown here is derived from an EMBL/GenBank/DDBJ whole genome shotgun (WGS) entry which is preliminary data.</text>
</comment>
<protein>
    <recommendedName>
        <fullName evidence="8">OCEL domain-containing protein</fullName>
    </recommendedName>
</protein>
<accession>A0A8J2NRB5</accession>
<dbReference type="GO" id="GO:0042795">
    <property type="term" value="P:snRNA transcription by RNA polymerase II"/>
    <property type="evidence" value="ECO:0007669"/>
    <property type="project" value="TreeGrafter"/>
</dbReference>
<feature type="compositionally biased region" description="Basic and acidic residues" evidence="7">
    <location>
        <begin position="736"/>
        <end position="754"/>
    </location>
</feature>
<evidence type="ECO:0000256" key="1">
    <source>
        <dbReference type="ARBA" id="ARBA00004123"/>
    </source>
</evidence>
<sequence>MSNWLGLYYTRIHIPSSHTSDGHSFDFSLSSNADIEGPQGSFECIQQNGSRSLESMGTLPYKMRIQAKDDVYDLTRQKISYVEDKRKQDCAKEIKQPGAENGRKVKKKIGGSTIPVPQRREPSPTSNSYTNSKSSLLGSNNSSNNKFSNGYSNSGNQHYGNNHQPNYKNTGFNSHSHGSMSKVATGGGVNLDIQRRPLRERLIHMLALKPLKKPEIVAKLYRDGMKDKDKKMLMMTLQQVSQLKDNVYNLSRGIWNDVHEDWPFYTEEERQIMKRRKPQNLTPPGSDCSVGSGTSGSSSSPRSTTSGSGHSPTSYTSSSSGYSSINNHHSPYGPAIKSSSNYSSHNATGGNGSLPGGQSMQQSQGVKRPNDFDGNSNGRGGSGGGFSSGNGQNNDNIPTKKQRVSHFKRPNCSNGSSSNSANNVRVDSRDSPNSNKEVPHQQPQNQQQSSPYQQRNGNSHNSVGNGYNNQERWSPSANGLAPHNNHKSPKNSKDHHSPPYNSSTNNHSTNNTAYHHQSSNHNSQGKDYGDDTYTSTNNNSWSGRNGHHGTQPNYSSNQPHQNSTMQDNGYGLDPKLPDLDDNDSVDSGNGSSSSSCSGSGIHHQSSSINASVNNHNHGGSKSTVFSSSSSSATYGTTNSDLIVNSSSGNVNVNGVNSNSIPNKRERERDFDGIASNNISGCNRVTSTTNSGITNGFHTPQPSPDSQIESLQSLQQQQQPPPPSLQPPQQQHHRKIPRLEQAKESVVDKDEKDQEISSETRGSRGHGNSSVSRDKVKEKNRGDRDREKDKDRVTERVCDRPKSEIPSHLLDYTTIRTPEQRIRYKADFNAEYEEYRDLHSVIDKVSKKFAQLQERLLKEEKGSEGYQVVRNQIINEYNYNKSSKKYVDARARFAHMHEKLSHIKRLVMEYDSLHSTDGSGSGCRMDDEDF</sequence>
<dbReference type="InterPro" id="IPR019464">
    <property type="entry name" value="ELL_N"/>
</dbReference>
<feature type="compositionally biased region" description="Polar residues" evidence="7">
    <location>
        <begin position="455"/>
        <end position="477"/>
    </location>
</feature>
<feature type="compositionally biased region" description="Basic and acidic residues" evidence="7">
    <location>
        <begin position="84"/>
        <end position="95"/>
    </location>
</feature>
<evidence type="ECO:0000313" key="9">
    <source>
        <dbReference type="EMBL" id="CAG7662767.1"/>
    </source>
</evidence>
<feature type="compositionally biased region" description="Polar residues" evidence="7">
    <location>
        <begin position="157"/>
        <end position="179"/>
    </location>
</feature>
<feature type="compositionally biased region" description="Low complexity" evidence="7">
    <location>
        <begin position="285"/>
        <end position="324"/>
    </location>
</feature>
<evidence type="ECO:0000256" key="2">
    <source>
        <dbReference type="ARBA" id="ARBA00009171"/>
    </source>
</evidence>
<dbReference type="OrthoDB" id="6284217at2759"/>
<dbReference type="PROSITE" id="PS51980">
    <property type="entry name" value="OCEL"/>
    <property type="match status" value="1"/>
</dbReference>